<evidence type="ECO:0000313" key="11">
    <source>
        <dbReference type="Proteomes" id="UP000245014"/>
    </source>
</evidence>
<sequence length="214" mass="24629">MKIDPKDYINKAIFITATNTDVGKTYTCEKFLNFFANANLRVGYFKPIETGVQNSSPLDGSKMLNLAKKLNKDFEHISINDCVPYQFTLPASPYVAKGNSIIDIEFLKKKKEYLQKFCDILIIEGAGGLMVPIEKDFFMIDLIKEFNTKAFLITPSKLGSINDTLLSIEALKNRKINFEFFINLYLDIDSFEEVSKPFLKDYFKELNFLYDLKN</sequence>
<evidence type="ECO:0000256" key="7">
    <source>
        <dbReference type="ARBA" id="ARBA00022842"/>
    </source>
</evidence>
<dbReference type="EMBL" id="QEYI01000016">
    <property type="protein sequence ID" value="PWE19408.1"/>
    <property type="molecule type" value="Genomic_DNA"/>
</dbReference>
<keyword evidence="5 9" id="KW-0093">Biotin biosynthesis</keyword>
<protein>
    <recommendedName>
        <fullName evidence="9">ATP-dependent dethiobiotin synthetase BioD</fullName>
        <ecNumber evidence="9">6.3.3.3</ecNumber>
    </recommendedName>
    <alternativeName>
        <fullName evidence="9">DTB synthetase</fullName>
        <shortName evidence="9">DTBS</shortName>
    </alternativeName>
    <alternativeName>
        <fullName evidence="9">Dethiobiotin synthase</fullName>
    </alternativeName>
</protein>
<accession>A0A2U2BY90</accession>
<reference evidence="10 11" key="1">
    <citation type="submission" date="2018-05" db="EMBL/GenBank/DDBJ databases">
        <title>Antimicrobial susceptibility testing and genomic analysis of Arcobacter skirrowii strains and one Arcobacter butzleri isolated from German poultry farms.</title>
        <authorList>
            <person name="Haenel I."/>
            <person name="Hotzel H."/>
            <person name="Tomaso H."/>
            <person name="Busch A."/>
        </authorList>
    </citation>
    <scope>NUCLEOTIDE SEQUENCE [LARGE SCALE GENOMIC DNA]</scope>
    <source>
        <strain evidence="11">v</strain>
    </source>
</reference>
<gene>
    <name evidence="9 10" type="primary">bioD</name>
    <name evidence="10" type="ORF">DF188_09920</name>
</gene>
<feature type="binding site" evidence="9">
    <location>
        <position position="25"/>
    </location>
    <ligand>
        <name>Mg(2+)</name>
        <dbReference type="ChEBI" id="CHEBI:18420"/>
    </ligand>
</feature>
<comment type="cofactor">
    <cofactor evidence="9">
        <name>Mg(2+)</name>
        <dbReference type="ChEBI" id="CHEBI:18420"/>
    </cofactor>
</comment>
<dbReference type="Pfam" id="PF13500">
    <property type="entry name" value="AAA_26"/>
    <property type="match status" value="1"/>
</dbReference>
<comment type="pathway">
    <text evidence="9">Cofactor biosynthesis; biotin biosynthesis; biotin from 7,8-diaminononanoate: step 1/2.</text>
</comment>
<evidence type="ECO:0000256" key="8">
    <source>
        <dbReference type="ARBA" id="ARBA00047386"/>
    </source>
</evidence>
<dbReference type="GO" id="GO:0004141">
    <property type="term" value="F:dethiobiotin synthase activity"/>
    <property type="evidence" value="ECO:0007669"/>
    <property type="project" value="UniProtKB-UniRule"/>
</dbReference>
<dbReference type="InterPro" id="IPR027417">
    <property type="entry name" value="P-loop_NTPase"/>
</dbReference>
<dbReference type="Gene3D" id="3.40.50.300">
    <property type="entry name" value="P-loop containing nucleotide triphosphate hydrolases"/>
    <property type="match status" value="1"/>
</dbReference>
<evidence type="ECO:0000256" key="4">
    <source>
        <dbReference type="ARBA" id="ARBA00022741"/>
    </source>
</evidence>
<dbReference type="GO" id="GO:0009102">
    <property type="term" value="P:biotin biosynthetic process"/>
    <property type="evidence" value="ECO:0007669"/>
    <property type="project" value="UniProtKB-UniRule"/>
</dbReference>
<keyword evidence="1 9" id="KW-0963">Cytoplasm</keyword>
<dbReference type="InterPro" id="IPR004472">
    <property type="entry name" value="DTB_synth_BioD"/>
</dbReference>
<feature type="binding site" evidence="9">
    <location>
        <position position="124"/>
    </location>
    <ligand>
        <name>Mg(2+)</name>
        <dbReference type="ChEBI" id="CHEBI:18420"/>
    </ligand>
</feature>
<dbReference type="UniPathway" id="UPA00078">
    <property type="reaction ID" value="UER00161"/>
</dbReference>
<feature type="binding site" evidence="9">
    <location>
        <begin position="21"/>
        <end position="26"/>
    </location>
    <ligand>
        <name>ATP</name>
        <dbReference type="ChEBI" id="CHEBI:30616"/>
    </ligand>
</feature>
<dbReference type="PANTHER" id="PTHR43210">
    <property type="entry name" value="DETHIOBIOTIN SYNTHETASE"/>
    <property type="match status" value="1"/>
</dbReference>
<dbReference type="EC" id="6.3.3.3" evidence="9"/>
<name>A0A2U2BY90_9BACT</name>
<feature type="binding site" evidence="9">
    <location>
        <begin position="124"/>
        <end position="127"/>
    </location>
    <ligand>
        <name>ATP</name>
        <dbReference type="ChEBI" id="CHEBI:30616"/>
    </ligand>
</feature>
<dbReference type="CDD" id="cd03109">
    <property type="entry name" value="DTBS"/>
    <property type="match status" value="1"/>
</dbReference>
<dbReference type="SUPFAM" id="SSF52540">
    <property type="entry name" value="P-loop containing nucleoside triphosphate hydrolases"/>
    <property type="match status" value="1"/>
</dbReference>
<dbReference type="STRING" id="28200.GCA_001572935_00075"/>
<comment type="similarity">
    <text evidence="9">Belongs to the dethiobiotin synthetase family.</text>
</comment>
<comment type="catalytic activity">
    <reaction evidence="9">
        <text>(7R,8S)-7,8-diammoniononanoate + CO2 + ATP = (4R,5S)-dethiobiotin + ADP + phosphate + 3 H(+)</text>
        <dbReference type="Rhea" id="RHEA:15805"/>
        <dbReference type="ChEBI" id="CHEBI:15378"/>
        <dbReference type="ChEBI" id="CHEBI:16526"/>
        <dbReference type="ChEBI" id="CHEBI:30616"/>
        <dbReference type="ChEBI" id="CHEBI:43474"/>
        <dbReference type="ChEBI" id="CHEBI:149469"/>
        <dbReference type="ChEBI" id="CHEBI:149473"/>
        <dbReference type="ChEBI" id="CHEBI:456216"/>
        <dbReference type="EC" id="6.3.3.3"/>
    </reaction>
</comment>
<evidence type="ECO:0000256" key="9">
    <source>
        <dbReference type="HAMAP-Rule" id="MF_00336"/>
    </source>
</evidence>
<evidence type="ECO:0000256" key="1">
    <source>
        <dbReference type="ARBA" id="ARBA00022490"/>
    </source>
</evidence>
<evidence type="ECO:0000256" key="3">
    <source>
        <dbReference type="ARBA" id="ARBA00022723"/>
    </source>
</evidence>
<evidence type="ECO:0000256" key="6">
    <source>
        <dbReference type="ARBA" id="ARBA00022840"/>
    </source>
</evidence>
<dbReference type="GO" id="GO:0000287">
    <property type="term" value="F:magnesium ion binding"/>
    <property type="evidence" value="ECO:0007669"/>
    <property type="project" value="UniProtKB-UniRule"/>
</dbReference>
<evidence type="ECO:0000256" key="5">
    <source>
        <dbReference type="ARBA" id="ARBA00022756"/>
    </source>
</evidence>
<keyword evidence="7 9" id="KW-0460">Magnesium</keyword>
<comment type="caution">
    <text evidence="9">Lacks conserved residue(s) required for the propagation of feature annotation.</text>
</comment>
<comment type="catalytic activity">
    <reaction evidence="8">
        <text>(7R,8S)-8-amino-7-(carboxyamino)nonanoate + ATP = (4R,5S)-dethiobiotin + ADP + phosphate + H(+)</text>
        <dbReference type="Rhea" id="RHEA:63684"/>
        <dbReference type="ChEBI" id="CHEBI:15378"/>
        <dbReference type="ChEBI" id="CHEBI:30616"/>
        <dbReference type="ChEBI" id="CHEBI:43474"/>
        <dbReference type="ChEBI" id="CHEBI:149470"/>
        <dbReference type="ChEBI" id="CHEBI:149473"/>
        <dbReference type="ChEBI" id="CHEBI:456216"/>
    </reaction>
</comment>
<keyword evidence="6 9" id="KW-0067">ATP-binding</keyword>
<feature type="binding site" evidence="9">
    <location>
        <position position="62"/>
    </location>
    <ligand>
        <name>Mg(2+)</name>
        <dbReference type="ChEBI" id="CHEBI:18420"/>
    </ligand>
</feature>
<feature type="binding site" evidence="9">
    <location>
        <position position="50"/>
    </location>
    <ligand>
        <name>substrate</name>
    </ligand>
</feature>
<comment type="subunit">
    <text evidence="9">Homodimer.</text>
</comment>
<dbReference type="RefSeq" id="WP_109158820.1">
    <property type="nucleotide sequence ID" value="NZ_QEYI01000016.1"/>
</dbReference>
<dbReference type="NCBIfam" id="TIGR00347">
    <property type="entry name" value="bioD"/>
    <property type="match status" value="1"/>
</dbReference>
<comment type="subcellular location">
    <subcellularLocation>
        <location evidence="9">Cytoplasm</location>
    </subcellularLocation>
</comment>
<dbReference type="HAMAP" id="MF_00336">
    <property type="entry name" value="BioD"/>
    <property type="match status" value="1"/>
</dbReference>
<dbReference type="Proteomes" id="UP000245014">
    <property type="component" value="Unassembled WGS sequence"/>
</dbReference>
<dbReference type="GO" id="GO:0005524">
    <property type="term" value="F:ATP binding"/>
    <property type="evidence" value="ECO:0007669"/>
    <property type="project" value="UniProtKB-UniRule"/>
</dbReference>
<feature type="active site" evidence="9">
    <location>
        <position position="46"/>
    </location>
</feature>
<proteinExistence type="inferred from homology"/>
<comment type="function">
    <text evidence="9">Catalyzes a mechanistically unusual reaction, the ATP-dependent insertion of CO2 between the N7 and N8 nitrogen atoms of 7,8-diaminopelargonic acid (DAPA, also called 7,8-diammoniononanoate) to form a ureido ring.</text>
</comment>
<keyword evidence="3 9" id="KW-0479">Metal-binding</keyword>
<evidence type="ECO:0000256" key="2">
    <source>
        <dbReference type="ARBA" id="ARBA00022598"/>
    </source>
</evidence>
<keyword evidence="2 9" id="KW-0436">Ligase</keyword>
<organism evidence="10 11">
    <name type="scientific">Aliarcobacter skirrowii</name>
    <dbReference type="NCBI Taxonomy" id="28200"/>
    <lineage>
        <taxon>Bacteria</taxon>
        <taxon>Pseudomonadati</taxon>
        <taxon>Campylobacterota</taxon>
        <taxon>Epsilonproteobacteria</taxon>
        <taxon>Campylobacterales</taxon>
        <taxon>Arcobacteraceae</taxon>
        <taxon>Aliarcobacter</taxon>
    </lineage>
</organism>
<dbReference type="PANTHER" id="PTHR43210:SF2">
    <property type="entry name" value="ATP-DEPENDENT DETHIOBIOTIN SYNTHETASE BIOD 2"/>
    <property type="match status" value="1"/>
</dbReference>
<evidence type="ECO:0000313" key="10">
    <source>
        <dbReference type="EMBL" id="PWE19408.1"/>
    </source>
</evidence>
<keyword evidence="4 9" id="KW-0547">Nucleotide-binding</keyword>
<dbReference type="GO" id="GO:0005829">
    <property type="term" value="C:cytosol"/>
    <property type="evidence" value="ECO:0007669"/>
    <property type="project" value="TreeGrafter"/>
</dbReference>
<dbReference type="AlphaFoldDB" id="A0A2U2BY90"/>
<comment type="caution">
    <text evidence="10">The sequence shown here is derived from an EMBL/GenBank/DDBJ whole genome shotgun (WGS) entry which is preliminary data.</text>
</comment>